<sequence>MAKNTPRLDLYMKDPLADQEDTFNIETMLNENWRKIDEKVATKEELQSKAKVQSVNGKTGDVTLVATDVGAETPDGAQAKATKALNDAKAYAANKVAIGSSADPNTTIEAYILTNHANSPGLSIYWHIYTFFYNSASATSNRAQIAVSYNGIAGPKMFIRHYYQGWNSWTELENAAKSQERANTAEKNAKDASLPITGGILMGDLTVQGIVKLPNGGTIAPDIVTIDNQSSAGMKFANANGSVTITPLNTSGAHIYTDRPLFFFNKTPVSIVNAFSSYNGDMALQRAYATKLLLKATEALFTDKVKAPSFEQTDGKAIETVVGAQQKADQAEVNISRLRKRKSGKDAEGIFTTVEYLRPDGTLFAKSVLSGGTSPLYTTNTVTYYAADGRTVKTTDVIPLQYDADGDLISEV</sequence>
<dbReference type="Proteomes" id="UP000092578">
    <property type="component" value="Unassembled WGS sequence"/>
</dbReference>
<evidence type="ECO:0000313" key="2">
    <source>
        <dbReference type="Proteomes" id="UP000092578"/>
    </source>
</evidence>
<comment type="caution">
    <text evidence="1">The sequence shown here is derived from an EMBL/GenBank/DDBJ whole genome shotgun (WGS) entry which is preliminary data.</text>
</comment>
<evidence type="ECO:0000313" key="1">
    <source>
        <dbReference type="EMBL" id="OCA85218.1"/>
    </source>
</evidence>
<organism evidence="1 2">
    <name type="scientific">Pseudobacillus wudalianchiensis</name>
    <dbReference type="NCBI Taxonomy" id="1743143"/>
    <lineage>
        <taxon>Bacteria</taxon>
        <taxon>Bacillati</taxon>
        <taxon>Bacillota</taxon>
        <taxon>Bacilli</taxon>
        <taxon>Bacillales</taxon>
        <taxon>Bacillaceae</taxon>
        <taxon>Pseudobacillus</taxon>
    </lineage>
</organism>
<dbReference type="RefSeq" id="WP_065411187.1">
    <property type="nucleotide sequence ID" value="NZ_MAYT01000027.1"/>
</dbReference>
<proteinExistence type="predicted"/>
<reference evidence="2" key="1">
    <citation type="submission" date="2016-05" db="EMBL/GenBank/DDBJ databases">
        <authorList>
            <person name="Liu B."/>
            <person name="Wang J."/>
            <person name="Zhu Y."/>
            <person name="Liu G."/>
            <person name="Chen Q."/>
            <person name="Chen Z."/>
            <person name="Lan J."/>
            <person name="Che J."/>
            <person name="Ge C."/>
            <person name="Shi H."/>
            <person name="Pan Z."/>
            <person name="Liu X."/>
        </authorList>
    </citation>
    <scope>NUCLEOTIDE SEQUENCE [LARGE SCALE GENOMIC DNA]</scope>
    <source>
        <strain evidence="2">FJAT-27215</strain>
    </source>
</reference>
<keyword evidence="2" id="KW-1185">Reference proteome</keyword>
<dbReference type="EMBL" id="MAYT01000027">
    <property type="protein sequence ID" value="OCA85218.1"/>
    <property type="molecule type" value="Genomic_DNA"/>
</dbReference>
<gene>
    <name evidence="1" type="ORF">A8F95_11120</name>
</gene>
<dbReference type="CDD" id="cd19958">
    <property type="entry name" value="pyocin_knob"/>
    <property type="match status" value="1"/>
</dbReference>
<accession>A0A1B9ANI7</accession>
<protein>
    <submittedName>
        <fullName evidence="1">Uncharacterized protein</fullName>
    </submittedName>
</protein>
<name>A0A1B9ANI7_9BACI</name>
<dbReference type="AlphaFoldDB" id="A0A1B9ANI7"/>